<dbReference type="PANTHER" id="PTHR30627">
    <property type="entry name" value="PEPTIDOGLYCAN D,D-TRANSPEPTIDASE"/>
    <property type="match status" value="1"/>
</dbReference>
<dbReference type="InterPro" id="IPR012338">
    <property type="entry name" value="Beta-lactam/transpept-like"/>
</dbReference>
<evidence type="ECO:0000259" key="2">
    <source>
        <dbReference type="Pfam" id="PF00905"/>
    </source>
</evidence>
<sequence>MRSRGLVVLAGVVVLVLAVGVGAALVLPGRGGGGPGPEKVAADYFAAWRDGSFTRMEKLVAGAPANFADQHRALSRGLAVTSIDLRPGRLVHPRPRHAQQDFTVSRELSGRGTWSLRSVLRLGEVDGRWRVLWSPSTLYPGLKGMGSWRMREIDVPLLALTDRDGRALPEGGPLEPYVGELTDRLATDGDEAEAEDDASPWAIELQDGGGPAQRVKVFGDRTGRKIRTTLDRRVQAAAEKAVQDAPGEAAIVAMRPSTGEILAVADGLGGRGAFLGLYPPGSTFKLVTAAALLGDGMSAGSGADCPATVVTAQRTIRNHDGRSLGRASLRDAFAQSCNTTFARLAVERVKAAKLAASARAFGFEGPVTPGVPASRGRFPEPESGAELAEAAIGQGRVQASPLTMAMVAGAVADGTWRSPRMVATRLVRATGDPVRPSHAVPDAAALRSMMRAVVTEGTAAGAGLPSGTGGKTGTAEVGSGEPSHAWFVGYRGDLAFSVLVQGGGSGPKVAVPVAAAFLGQVR</sequence>
<gene>
    <name evidence="4" type="ORF">GCM10010411_08280</name>
</gene>
<feature type="region of interest" description="Disordered" evidence="1">
    <location>
        <begin position="459"/>
        <end position="478"/>
    </location>
</feature>
<dbReference type="PANTHER" id="PTHR30627:SF24">
    <property type="entry name" value="PENICILLIN-BINDING PROTEIN 4B"/>
    <property type="match status" value="1"/>
</dbReference>
<evidence type="ECO:0000313" key="4">
    <source>
        <dbReference type="EMBL" id="GAA2578098.1"/>
    </source>
</evidence>
<dbReference type="EMBL" id="BAAATD010000001">
    <property type="protein sequence ID" value="GAA2578098.1"/>
    <property type="molecule type" value="Genomic_DNA"/>
</dbReference>
<dbReference type="Proteomes" id="UP001501509">
    <property type="component" value="Unassembled WGS sequence"/>
</dbReference>
<proteinExistence type="predicted"/>
<feature type="domain" description="NTF2-like N-terminal transpeptidase" evidence="3">
    <location>
        <begin position="37"/>
        <end position="143"/>
    </location>
</feature>
<evidence type="ECO:0000256" key="1">
    <source>
        <dbReference type="SAM" id="MobiDB-lite"/>
    </source>
</evidence>
<evidence type="ECO:0000313" key="5">
    <source>
        <dbReference type="Proteomes" id="UP001501509"/>
    </source>
</evidence>
<name>A0ABN3PC10_9ACTN</name>
<dbReference type="InterPro" id="IPR007887">
    <property type="entry name" value="MecA_N"/>
</dbReference>
<dbReference type="InterPro" id="IPR001460">
    <property type="entry name" value="PCN-bd_Tpept"/>
</dbReference>
<dbReference type="InterPro" id="IPR050515">
    <property type="entry name" value="Beta-lactam/transpept"/>
</dbReference>
<dbReference type="Pfam" id="PF05223">
    <property type="entry name" value="MecA_N"/>
    <property type="match status" value="1"/>
</dbReference>
<dbReference type="Gene3D" id="3.90.1310.10">
    <property type="entry name" value="Penicillin-binding protein 2a (Domain 2)"/>
    <property type="match status" value="2"/>
</dbReference>
<evidence type="ECO:0000259" key="3">
    <source>
        <dbReference type="Pfam" id="PF05223"/>
    </source>
</evidence>
<dbReference type="SUPFAM" id="SSF56601">
    <property type="entry name" value="beta-lactamase/transpeptidase-like"/>
    <property type="match status" value="1"/>
</dbReference>
<protein>
    <recommendedName>
        <fullName evidence="6">Cell division protein FtsI</fullName>
    </recommendedName>
</protein>
<reference evidence="4 5" key="1">
    <citation type="journal article" date="2019" name="Int. J. Syst. Evol. Microbiol.">
        <title>The Global Catalogue of Microorganisms (GCM) 10K type strain sequencing project: providing services to taxonomists for standard genome sequencing and annotation.</title>
        <authorList>
            <consortium name="The Broad Institute Genomics Platform"/>
            <consortium name="The Broad Institute Genome Sequencing Center for Infectious Disease"/>
            <person name="Wu L."/>
            <person name="Ma J."/>
        </authorList>
    </citation>
    <scope>NUCLEOTIDE SEQUENCE [LARGE SCALE GENOMIC DNA]</scope>
    <source>
        <strain evidence="4 5">JCM 6833</strain>
    </source>
</reference>
<comment type="caution">
    <text evidence="4">The sequence shown here is derived from an EMBL/GenBank/DDBJ whole genome shotgun (WGS) entry which is preliminary data.</text>
</comment>
<keyword evidence="5" id="KW-1185">Reference proteome</keyword>
<feature type="domain" description="Penicillin-binding protein transpeptidase" evidence="2">
    <location>
        <begin position="250"/>
        <end position="517"/>
    </location>
</feature>
<dbReference type="RefSeq" id="WP_344537783.1">
    <property type="nucleotide sequence ID" value="NZ_BAAATD010000001.1"/>
</dbReference>
<dbReference type="Gene3D" id="3.40.710.10">
    <property type="entry name" value="DD-peptidase/beta-lactamase superfamily"/>
    <property type="match status" value="2"/>
</dbReference>
<organism evidence="4 5">
    <name type="scientific">Actinomadura fulvescens</name>
    <dbReference type="NCBI Taxonomy" id="46160"/>
    <lineage>
        <taxon>Bacteria</taxon>
        <taxon>Bacillati</taxon>
        <taxon>Actinomycetota</taxon>
        <taxon>Actinomycetes</taxon>
        <taxon>Streptosporangiales</taxon>
        <taxon>Thermomonosporaceae</taxon>
        <taxon>Actinomadura</taxon>
    </lineage>
</organism>
<accession>A0ABN3PC10</accession>
<evidence type="ECO:0008006" key="6">
    <source>
        <dbReference type="Google" id="ProtNLM"/>
    </source>
</evidence>
<dbReference type="Pfam" id="PF00905">
    <property type="entry name" value="Transpeptidase"/>
    <property type="match status" value="1"/>
</dbReference>